<dbReference type="InterPro" id="IPR012318">
    <property type="entry name" value="HTH_CRP"/>
</dbReference>
<dbReference type="SUPFAM" id="SSF51206">
    <property type="entry name" value="cAMP-binding domain-like"/>
    <property type="match status" value="1"/>
</dbReference>
<dbReference type="InterPro" id="IPR036390">
    <property type="entry name" value="WH_DNA-bd_sf"/>
</dbReference>
<dbReference type="GO" id="GO:0003700">
    <property type="term" value="F:DNA-binding transcription factor activity"/>
    <property type="evidence" value="ECO:0007669"/>
    <property type="project" value="TreeGrafter"/>
</dbReference>
<dbReference type="InterPro" id="IPR014710">
    <property type="entry name" value="RmlC-like_jellyroll"/>
</dbReference>
<gene>
    <name evidence="6" type="ORF">ACCAA_40040</name>
</gene>
<feature type="domain" description="HTH crp-type" evidence="5">
    <location>
        <begin position="147"/>
        <end position="216"/>
    </location>
</feature>
<proteinExistence type="predicted"/>
<evidence type="ECO:0000313" key="7">
    <source>
        <dbReference type="Proteomes" id="UP000199169"/>
    </source>
</evidence>
<dbReference type="Pfam" id="PF13545">
    <property type="entry name" value="HTH_Crp_2"/>
    <property type="match status" value="1"/>
</dbReference>
<dbReference type="PANTHER" id="PTHR24567:SF68">
    <property type="entry name" value="DNA-BINDING TRANSCRIPTIONAL DUAL REGULATOR CRP"/>
    <property type="match status" value="1"/>
</dbReference>
<dbReference type="AlphaFoldDB" id="A0A1A8XR05"/>
<dbReference type="InterPro" id="IPR000595">
    <property type="entry name" value="cNMP-bd_dom"/>
</dbReference>
<dbReference type="SMART" id="SM00419">
    <property type="entry name" value="HTH_CRP"/>
    <property type="match status" value="1"/>
</dbReference>
<dbReference type="Gene3D" id="2.60.120.10">
    <property type="entry name" value="Jelly Rolls"/>
    <property type="match status" value="1"/>
</dbReference>
<dbReference type="InterPro" id="IPR018490">
    <property type="entry name" value="cNMP-bd_dom_sf"/>
</dbReference>
<dbReference type="PANTHER" id="PTHR24567">
    <property type="entry name" value="CRP FAMILY TRANSCRIPTIONAL REGULATORY PROTEIN"/>
    <property type="match status" value="1"/>
</dbReference>
<evidence type="ECO:0000256" key="3">
    <source>
        <dbReference type="ARBA" id="ARBA00023163"/>
    </source>
</evidence>
<evidence type="ECO:0000313" key="6">
    <source>
        <dbReference type="EMBL" id="SBT07086.1"/>
    </source>
</evidence>
<dbReference type="SMART" id="SM00100">
    <property type="entry name" value="cNMP"/>
    <property type="match status" value="1"/>
</dbReference>
<accession>A0A1A8XR05</accession>
<dbReference type="EMBL" id="FLQX01000116">
    <property type="protein sequence ID" value="SBT07086.1"/>
    <property type="molecule type" value="Genomic_DNA"/>
</dbReference>
<evidence type="ECO:0000259" key="5">
    <source>
        <dbReference type="PROSITE" id="PS51063"/>
    </source>
</evidence>
<dbReference type="Proteomes" id="UP000199169">
    <property type="component" value="Unassembled WGS sequence"/>
</dbReference>
<name>A0A1A8XR05_9PROT</name>
<feature type="domain" description="Cyclic nucleotide-binding" evidence="4">
    <location>
        <begin position="13"/>
        <end position="133"/>
    </location>
</feature>
<protein>
    <submittedName>
        <fullName evidence="6">cAMP-binding protein</fullName>
    </submittedName>
</protein>
<keyword evidence="1" id="KW-0805">Transcription regulation</keyword>
<reference evidence="6 7" key="1">
    <citation type="submission" date="2016-06" db="EMBL/GenBank/DDBJ databases">
        <authorList>
            <person name="Kjaerup R.B."/>
            <person name="Dalgaard T.S."/>
            <person name="Juul-Madsen H.R."/>
        </authorList>
    </citation>
    <scope>NUCLEOTIDE SEQUENCE [LARGE SCALE GENOMIC DNA]</scope>
    <source>
        <strain evidence="6">3</strain>
    </source>
</reference>
<keyword evidence="7" id="KW-1185">Reference proteome</keyword>
<dbReference type="InterPro" id="IPR050397">
    <property type="entry name" value="Env_Response_Regulators"/>
</dbReference>
<evidence type="ECO:0000256" key="2">
    <source>
        <dbReference type="ARBA" id="ARBA00023125"/>
    </source>
</evidence>
<dbReference type="SUPFAM" id="SSF46785">
    <property type="entry name" value="Winged helix' DNA-binding domain"/>
    <property type="match status" value="1"/>
</dbReference>
<dbReference type="GO" id="GO:0003677">
    <property type="term" value="F:DNA binding"/>
    <property type="evidence" value="ECO:0007669"/>
    <property type="project" value="UniProtKB-KW"/>
</dbReference>
<dbReference type="RefSeq" id="WP_186407511.1">
    <property type="nucleotide sequence ID" value="NZ_FLQX01000116.1"/>
</dbReference>
<dbReference type="PROSITE" id="PS50042">
    <property type="entry name" value="CNMP_BINDING_3"/>
    <property type="match status" value="1"/>
</dbReference>
<dbReference type="GO" id="GO:0005829">
    <property type="term" value="C:cytosol"/>
    <property type="evidence" value="ECO:0007669"/>
    <property type="project" value="TreeGrafter"/>
</dbReference>
<dbReference type="CDD" id="cd00038">
    <property type="entry name" value="CAP_ED"/>
    <property type="match status" value="1"/>
</dbReference>
<keyword evidence="2" id="KW-0238">DNA-binding</keyword>
<dbReference type="Pfam" id="PF00027">
    <property type="entry name" value="cNMP_binding"/>
    <property type="match status" value="1"/>
</dbReference>
<evidence type="ECO:0000259" key="4">
    <source>
        <dbReference type="PROSITE" id="PS50042"/>
    </source>
</evidence>
<dbReference type="InterPro" id="IPR036388">
    <property type="entry name" value="WH-like_DNA-bd_sf"/>
</dbReference>
<sequence length="227" mass="24880">MAVHPLLLQQFPLLKSLPADVLERLAGQASSQSFAKREVVLPKSTAPRHLCLLVNGRLQAIDFTLDGREVGLYFIDPGDYFAELALIDGQPQPELVISNSVSQVVFVPAAEVRPLLFSTPAMAEALCRRLAQRVRVQVTHRQILGLTNPLQRICAHLELLTLGGDGQRRIVKAPTHQEIAIMVSLTRETVTRTFQVLQTRGVLTRDGEDLVVDSARMSDLASGGTSD</sequence>
<dbReference type="STRING" id="1860102.ACCAA_40040"/>
<keyword evidence="3" id="KW-0804">Transcription</keyword>
<dbReference type="PROSITE" id="PS51063">
    <property type="entry name" value="HTH_CRP_2"/>
    <property type="match status" value="1"/>
</dbReference>
<evidence type="ECO:0000256" key="1">
    <source>
        <dbReference type="ARBA" id="ARBA00023015"/>
    </source>
</evidence>
<organism evidence="6 7">
    <name type="scientific">Candidatus Accumulibacter aalborgensis</name>
    <dbReference type="NCBI Taxonomy" id="1860102"/>
    <lineage>
        <taxon>Bacteria</taxon>
        <taxon>Pseudomonadati</taxon>
        <taxon>Pseudomonadota</taxon>
        <taxon>Betaproteobacteria</taxon>
        <taxon>Candidatus Accumulibacter</taxon>
    </lineage>
</organism>
<dbReference type="Gene3D" id="1.10.10.10">
    <property type="entry name" value="Winged helix-like DNA-binding domain superfamily/Winged helix DNA-binding domain"/>
    <property type="match status" value="1"/>
</dbReference>